<dbReference type="InterPro" id="IPR036047">
    <property type="entry name" value="F-box-like_dom_sf"/>
</dbReference>
<dbReference type="Proteomes" id="UP001219525">
    <property type="component" value="Unassembled WGS sequence"/>
</dbReference>
<organism evidence="2 3">
    <name type="scientific">Mycena pura</name>
    <dbReference type="NCBI Taxonomy" id="153505"/>
    <lineage>
        <taxon>Eukaryota</taxon>
        <taxon>Fungi</taxon>
        <taxon>Dikarya</taxon>
        <taxon>Basidiomycota</taxon>
        <taxon>Agaricomycotina</taxon>
        <taxon>Agaricomycetes</taxon>
        <taxon>Agaricomycetidae</taxon>
        <taxon>Agaricales</taxon>
        <taxon>Marasmiineae</taxon>
        <taxon>Mycenaceae</taxon>
        <taxon>Mycena</taxon>
    </lineage>
</organism>
<evidence type="ECO:0000313" key="2">
    <source>
        <dbReference type="EMBL" id="KAJ7212230.1"/>
    </source>
</evidence>
<dbReference type="PANTHER" id="PTHR31960">
    <property type="entry name" value="F-BOX PROTEIN PP2-A15"/>
    <property type="match status" value="1"/>
</dbReference>
<feature type="domain" description="F-box" evidence="1">
    <location>
        <begin position="53"/>
        <end position="92"/>
    </location>
</feature>
<dbReference type="Gene3D" id="1.20.1280.50">
    <property type="match status" value="1"/>
</dbReference>
<proteinExistence type="predicted"/>
<accession>A0AAD6VKH7</accession>
<gene>
    <name evidence="2" type="ORF">GGX14DRAFT_448084</name>
</gene>
<dbReference type="InterPro" id="IPR025886">
    <property type="entry name" value="PP2-like"/>
</dbReference>
<dbReference type="PANTHER" id="PTHR31960:SF2">
    <property type="entry name" value="F-BOX PROTEIN PP2-A15"/>
    <property type="match status" value="1"/>
</dbReference>
<dbReference type="InterPro" id="IPR001810">
    <property type="entry name" value="F-box_dom"/>
</dbReference>
<evidence type="ECO:0000259" key="1">
    <source>
        <dbReference type="Pfam" id="PF12937"/>
    </source>
</evidence>
<comment type="caution">
    <text evidence="2">The sequence shown here is derived from an EMBL/GenBank/DDBJ whole genome shotgun (WGS) entry which is preliminary data.</text>
</comment>
<keyword evidence="3" id="KW-1185">Reference proteome</keyword>
<name>A0AAD6VKH7_9AGAR</name>
<protein>
    <submittedName>
        <fullName evidence="2">Phloem protein 2-domain-containing protein</fullName>
    </submittedName>
</protein>
<reference evidence="2" key="1">
    <citation type="submission" date="2023-03" db="EMBL/GenBank/DDBJ databases">
        <title>Massive genome expansion in bonnet fungi (Mycena s.s.) driven by repeated elements and novel gene families across ecological guilds.</title>
        <authorList>
            <consortium name="Lawrence Berkeley National Laboratory"/>
            <person name="Harder C.B."/>
            <person name="Miyauchi S."/>
            <person name="Viragh M."/>
            <person name="Kuo A."/>
            <person name="Thoen E."/>
            <person name="Andreopoulos B."/>
            <person name="Lu D."/>
            <person name="Skrede I."/>
            <person name="Drula E."/>
            <person name="Henrissat B."/>
            <person name="Morin E."/>
            <person name="Kohler A."/>
            <person name="Barry K."/>
            <person name="LaButti K."/>
            <person name="Morin E."/>
            <person name="Salamov A."/>
            <person name="Lipzen A."/>
            <person name="Mereny Z."/>
            <person name="Hegedus B."/>
            <person name="Baldrian P."/>
            <person name="Stursova M."/>
            <person name="Weitz H."/>
            <person name="Taylor A."/>
            <person name="Grigoriev I.V."/>
            <person name="Nagy L.G."/>
            <person name="Martin F."/>
            <person name="Kauserud H."/>
        </authorList>
    </citation>
    <scope>NUCLEOTIDE SEQUENCE</scope>
    <source>
        <strain evidence="2">9144</strain>
    </source>
</reference>
<dbReference type="Pfam" id="PF14299">
    <property type="entry name" value="PP2"/>
    <property type="match status" value="1"/>
</dbReference>
<evidence type="ECO:0000313" key="3">
    <source>
        <dbReference type="Proteomes" id="UP001219525"/>
    </source>
</evidence>
<dbReference type="SUPFAM" id="SSF81383">
    <property type="entry name" value="F-box domain"/>
    <property type="match status" value="1"/>
</dbReference>
<dbReference type="AlphaFoldDB" id="A0AAD6VKH7"/>
<sequence length="294" mass="33724">MPLSFNFLLPKAVRHQKPKQSEVIPCDQAQVATSCTQLDNTAMELQESLMFSTEIYLAIFSFLSPHDIARVACTCKVFTQMCDDNWVWRSLLVKKFGVEALKWCYQLDPPLPSKQIYKERITLCVPADKLDIIWLTPRHSYWKLKDTEAHETAAGKAAVLHSVCWFDVKGQLTGVPLGKYRVVWRLLVEPASVGLHQLKFAVHVGRHHETTPKDLDTILETKFNEHEDSVRKFQGKGWVEYELPGVLDVQPHLMYSGRFTREPVGATVKFSIMRHTDDWKSGLMLDCVRLQRVG</sequence>
<dbReference type="EMBL" id="JARJCW010000024">
    <property type="protein sequence ID" value="KAJ7212230.1"/>
    <property type="molecule type" value="Genomic_DNA"/>
</dbReference>
<dbReference type="Pfam" id="PF12937">
    <property type="entry name" value="F-box-like"/>
    <property type="match status" value="1"/>
</dbReference>